<organism evidence="1 2">
    <name type="scientific">Brunnivagina elsteri CCALA 953</name>
    <dbReference type="NCBI Taxonomy" id="987040"/>
    <lineage>
        <taxon>Bacteria</taxon>
        <taxon>Bacillati</taxon>
        <taxon>Cyanobacteriota</taxon>
        <taxon>Cyanophyceae</taxon>
        <taxon>Nostocales</taxon>
        <taxon>Calotrichaceae</taxon>
        <taxon>Brunnivagina</taxon>
    </lineage>
</organism>
<comment type="caution">
    <text evidence="1">The sequence shown here is derived from an EMBL/GenBank/DDBJ whole genome shotgun (WGS) entry which is preliminary data.</text>
</comment>
<name>A0A2A2TI37_9CYAN</name>
<dbReference type="RefSeq" id="WP_095722365.1">
    <property type="nucleotide sequence ID" value="NZ_NTFS01000149.1"/>
</dbReference>
<sequence length="99" mass="11499">MAKHLKITLLYDDSNLKNIIHPNIVNQNTSDTNIIIPTISEMKELLEHVETGYFRGIREELAKLAQLDEKYQPFIQEMGKLAQGFNIQKVRNFLQDSIK</sequence>
<dbReference type="Proteomes" id="UP000218238">
    <property type="component" value="Unassembled WGS sequence"/>
</dbReference>
<evidence type="ECO:0000313" key="1">
    <source>
        <dbReference type="EMBL" id="PAX53346.1"/>
    </source>
</evidence>
<reference evidence="1 2" key="1">
    <citation type="submission" date="2017-08" db="EMBL/GenBank/DDBJ databases">
        <title>Draft genome sequence of filamentous cyanobacterium Calothrix elsteri CCALA 953.</title>
        <authorList>
            <person name="Gagunashvili A.N."/>
            <person name="Elster J."/>
            <person name="Andresson O.S."/>
        </authorList>
    </citation>
    <scope>NUCLEOTIDE SEQUENCE [LARGE SCALE GENOMIC DNA]</scope>
    <source>
        <strain evidence="1 2">CCALA 953</strain>
    </source>
</reference>
<gene>
    <name evidence="1" type="ORF">CK510_14455</name>
</gene>
<protein>
    <submittedName>
        <fullName evidence="1">Uncharacterized protein</fullName>
    </submittedName>
</protein>
<proteinExistence type="predicted"/>
<dbReference type="EMBL" id="NTFS01000149">
    <property type="protein sequence ID" value="PAX53346.1"/>
    <property type="molecule type" value="Genomic_DNA"/>
</dbReference>
<accession>A0A2A2TI37</accession>
<dbReference type="AlphaFoldDB" id="A0A2A2TI37"/>
<keyword evidence="2" id="KW-1185">Reference proteome</keyword>
<evidence type="ECO:0000313" key="2">
    <source>
        <dbReference type="Proteomes" id="UP000218238"/>
    </source>
</evidence>